<name>A0A2S8G029_9BACT</name>
<evidence type="ECO:0000313" key="2">
    <source>
        <dbReference type="Proteomes" id="UP000238322"/>
    </source>
</evidence>
<dbReference type="AlphaFoldDB" id="A0A2S8G029"/>
<evidence type="ECO:0000313" key="1">
    <source>
        <dbReference type="EMBL" id="PQO37797.1"/>
    </source>
</evidence>
<accession>A0A2S8G029</accession>
<comment type="caution">
    <text evidence="1">The sequence shown here is derived from an EMBL/GenBank/DDBJ whole genome shotgun (WGS) entry which is preliminary data.</text>
</comment>
<reference evidence="1 2" key="1">
    <citation type="submission" date="2018-02" db="EMBL/GenBank/DDBJ databases">
        <title>Comparative genomes isolates from brazilian mangrove.</title>
        <authorList>
            <person name="Araujo J.E."/>
            <person name="Taketani R.G."/>
            <person name="Silva M.C.P."/>
            <person name="Loureco M.V."/>
            <person name="Andreote F.D."/>
        </authorList>
    </citation>
    <scope>NUCLEOTIDE SEQUENCE [LARGE SCALE GENOMIC DNA]</scope>
    <source>
        <strain evidence="1 2">Hex-1 MGV</strain>
    </source>
</reference>
<protein>
    <submittedName>
        <fullName evidence="1">Uncharacterized protein</fullName>
    </submittedName>
</protein>
<dbReference type="EMBL" id="PUHY01000005">
    <property type="protein sequence ID" value="PQO37797.1"/>
    <property type="molecule type" value="Genomic_DNA"/>
</dbReference>
<proteinExistence type="predicted"/>
<gene>
    <name evidence="1" type="ORF">C5Y83_07585</name>
</gene>
<sequence length="69" mass="8227">MFVTGLLFVLPLGRRSESAVRWRAVAKAEIFLTFMSSRKQKIWFRRARLQSVRHHPFPDFLNKQRVLTP</sequence>
<dbReference type="Proteomes" id="UP000238322">
    <property type="component" value="Unassembled WGS sequence"/>
</dbReference>
<organism evidence="1 2">
    <name type="scientific">Blastopirellula marina</name>
    <dbReference type="NCBI Taxonomy" id="124"/>
    <lineage>
        <taxon>Bacteria</taxon>
        <taxon>Pseudomonadati</taxon>
        <taxon>Planctomycetota</taxon>
        <taxon>Planctomycetia</taxon>
        <taxon>Pirellulales</taxon>
        <taxon>Pirellulaceae</taxon>
        <taxon>Blastopirellula</taxon>
    </lineage>
</organism>